<dbReference type="EMBL" id="MCFL01000001">
    <property type="protein sequence ID" value="ORZ41594.1"/>
    <property type="molecule type" value="Genomic_DNA"/>
</dbReference>
<feature type="domain" description="Helicase ATP-binding" evidence="6">
    <location>
        <begin position="7"/>
        <end position="188"/>
    </location>
</feature>
<proteinExistence type="predicted"/>
<protein>
    <recommendedName>
        <fullName evidence="1">RNA helicase</fullName>
        <ecNumber evidence="1">3.6.4.13</ecNumber>
    </recommendedName>
</protein>
<evidence type="ECO:0000313" key="9">
    <source>
        <dbReference type="Proteomes" id="UP000193411"/>
    </source>
</evidence>
<dbReference type="PROSITE" id="PS51192">
    <property type="entry name" value="HELICASE_ATP_BIND_1"/>
    <property type="match status" value="1"/>
</dbReference>
<keyword evidence="9" id="KW-1185">Reference proteome</keyword>
<keyword evidence="5" id="KW-0067">ATP-binding</keyword>
<dbReference type="InterPro" id="IPR011545">
    <property type="entry name" value="DEAD/DEAH_box_helicase_dom"/>
</dbReference>
<evidence type="ECO:0000256" key="1">
    <source>
        <dbReference type="ARBA" id="ARBA00012552"/>
    </source>
</evidence>
<dbReference type="GO" id="GO:0005524">
    <property type="term" value="F:ATP binding"/>
    <property type="evidence" value="ECO:0007669"/>
    <property type="project" value="UniProtKB-KW"/>
</dbReference>
<evidence type="ECO:0000259" key="7">
    <source>
        <dbReference type="PROSITE" id="PS51194"/>
    </source>
</evidence>
<dbReference type="InterPro" id="IPR001650">
    <property type="entry name" value="Helicase_C-like"/>
</dbReference>
<dbReference type="STRING" id="765915.A0A1Y2I5K8"/>
<reference evidence="8 9" key="1">
    <citation type="submission" date="2016-07" db="EMBL/GenBank/DDBJ databases">
        <title>Pervasive Adenine N6-methylation of Active Genes in Fungi.</title>
        <authorList>
            <consortium name="DOE Joint Genome Institute"/>
            <person name="Mondo S.J."/>
            <person name="Dannebaum R.O."/>
            <person name="Kuo R.C."/>
            <person name="Labutti K."/>
            <person name="Haridas S."/>
            <person name="Kuo A."/>
            <person name="Salamov A."/>
            <person name="Ahrendt S.R."/>
            <person name="Lipzen A."/>
            <person name="Sullivan W."/>
            <person name="Andreopoulos W.B."/>
            <person name="Clum A."/>
            <person name="Lindquist E."/>
            <person name="Daum C."/>
            <person name="Ramamoorthy G.K."/>
            <person name="Gryganskyi A."/>
            <person name="Culley D."/>
            <person name="Magnuson J.K."/>
            <person name="James T.Y."/>
            <person name="O'Malley M.A."/>
            <person name="Stajich J.E."/>
            <person name="Spatafora J.W."/>
            <person name="Visel A."/>
            <person name="Grigoriev I.V."/>
        </authorList>
    </citation>
    <scope>NUCLEOTIDE SEQUENCE [LARGE SCALE GENOMIC DNA]</scope>
    <source>
        <strain evidence="8 9">PL171</strain>
    </source>
</reference>
<dbReference type="Pfam" id="PF00270">
    <property type="entry name" value="DEAD"/>
    <property type="match status" value="1"/>
</dbReference>
<evidence type="ECO:0000259" key="6">
    <source>
        <dbReference type="PROSITE" id="PS51192"/>
    </source>
</evidence>
<organism evidence="8 9">
    <name type="scientific">Catenaria anguillulae PL171</name>
    <dbReference type="NCBI Taxonomy" id="765915"/>
    <lineage>
        <taxon>Eukaryota</taxon>
        <taxon>Fungi</taxon>
        <taxon>Fungi incertae sedis</taxon>
        <taxon>Blastocladiomycota</taxon>
        <taxon>Blastocladiomycetes</taxon>
        <taxon>Blastocladiales</taxon>
        <taxon>Catenariaceae</taxon>
        <taxon>Catenaria</taxon>
    </lineage>
</organism>
<dbReference type="Gene3D" id="3.40.50.300">
    <property type="entry name" value="P-loop containing nucleotide triphosphate hydrolases"/>
    <property type="match status" value="2"/>
</dbReference>
<dbReference type="PANTHER" id="PTHR47958">
    <property type="entry name" value="ATP-DEPENDENT RNA HELICASE DBP3"/>
    <property type="match status" value="1"/>
</dbReference>
<dbReference type="GO" id="GO:0016787">
    <property type="term" value="F:hydrolase activity"/>
    <property type="evidence" value="ECO:0007669"/>
    <property type="project" value="UniProtKB-KW"/>
</dbReference>
<gene>
    <name evidence="8" type="ORF">BCR44DRAFT_122798</name>
</gene>
<keyword evidence="3 8" id="KW-0378">Hydrolase</keyword>
<dbReference type="SUPFAM" id="SSF52540">
    <property type="entry name" value="P-loop containing nucleoside triphosphate hydrolases"/>
    <property type="match status" value="1"/>
</dbReference>
<accession>A0A1Y2I5K8</accession>
<dbReference type="SMART" id="SM00487">
    <property type="entry name" value="DEXDc"/>
    <property type="match status" value="1"/>
</dbReference>
<evidence type="ECO:0000256" key="4">
    <source>
        <dbReference type="ARBA" id="ARBA00022806"/>
    </source>
</evidence>
<keyword evidence="4" id="KW-0347">Helicase</keyword>
<dbReference type="GO" id="GO:0003676">
    <property type="term" value="F:nucleic acid binding"/>
    <property type="evidence" value="ECO:0007669"/>
    <property type="project" value="InterPro"/>
</dbReference>
<feature type="domain" description="Helicase C-terminal" evidence="7">
    <location>
        <begin position="218"/>
        <end position="369"/>
    </location>
</feature>
<evidence type="ECO:0000256" key="3">
    <source>
        <dbReference type="ARBA" id="ARBA00022801"/>
    </source>
</evidence>
<dbReference type="AlphaFoldDB" id="A0A1Y2I5K8"/>
<dbReference type="Proteomes" id="UP000193411">
    <property type="component" value="Unassembled WGS sequence"/>
</dbReference>
<dbReference type="CDD" id="cd18787">
    <property type="entry name" value="SF2_C_DEAD"/>
    <property type="match status" value="1"/>
</dbReference>
<name>A0A1Y2I5K8_9FUNG</name>
<evidence type="ECO:0000256" key="2">
    <source>
        <dbReference type="ARBA" id="ARBA00022741"/>
    </source>
</evidence>
<dbReference type="InterPro" id="IPR027417">
    <property type="entry name" value="P-loop_NTPase"/>
</dbReference>
<dbReference type="PROSITE" id="PS51194">
    <property type="entry name" value="HELICASE_CTER"/>
    <property type="match status" value="1"/>
</dbReference>
<dbReference type="InterPro" id="IPR014001">
    <property type="entry name" value="Helicase_ATP-bd"/>
</dbReference>
<dbReference type="Pfam" id="PF00271">
    <property type="entry name" value="Helicase_C"/>
    <property type="match status" value="1"/>
</dbReference>
<evidence type="ECO:0000256" key="5">
    <source>
        <dbReference type="ARBA" id="ARBA00022840"/>
    </source>
</evidence>
<dbReference type="SMART" id="SM00490">
    <property type="entry name" value="HELICc"/>
    <property type="match status" value="1"/>
</dbReference>
<evidence type="ECO:0000313" key="8">
    <source>
        <dbReference type="EMBL" id="ORZ41594.1"/>
    </source>
</evidence>
<comment type="caution">
    <text evidence="8">The sequence shown here is derived from an EMBL/GenBank/DDBJ whole genome shotgun (WGS) entry which is preliminary data.</text>
</comment>
<keyword evidence="2" id="KW-0547">Nucleotide-binding</keyword>
<dbReference type="EC" id="3.6.4.13" evidence="1"/>
<dbReference type="GO" id="GO:0003724">
    <property type="term" value="F:RNA helicase activity"/>
    <property type="evidence" value="ECO:0007669"/>
    <property type="project" value="UniProtKB-EC"/>
</dbReference>
<sequence length="369" mass="40255">ATQKFTIAPIIQGFNSLIQAPYLSGKTTSLLIAVLQRTNLNISKTQALILAPTREQAKHLHQVLKSMTAPTQGNIRTHLCAGGIGGSSALDDIKAARSGPHIVVGTLGRMCDVFASGRGGYNKADVSRVEMVAFDDFGDVVAFPDFSDRVPALIRAMPRGVQLVVTSSTMTPAVLDFTNKFMGSSHVKRIHVPHIDPSNTKIVHSVIRVQEPRHKHMDLIRLLMSCKAKSFDQAIVFTNTSRELEWLADMISSSTNGVWQAATFHRESGPGQRSQVVQNFNSGKVKVLVTSDLLGRGLSDMRQVSLVVHYNVPVAPEDYMRRSTRCTVRCEVDGGAKRCGKGMVVSLVTEEEREMMSIIEMAAGVGIDE</sequence>
<feature type="non-terminal residue" evidence="8">
    <location>
        <position position="1"/>
    </location>
</feature>